<evidence type="ECO:0000313" key="1">
    <source>
        <dbReference type="EMBL" id="THG94534.1"/>
    </source>
</evidence>
<name>A0A4S4K9E4_9APHY</name>
<evidence type="ECO:0000313" key="2">
    <source>
        <dbReference type="Proteomes" id="UP000309038"/>
    </source>
</evidence>
<dbReference type="Proteomes" id="UP000309038">
    <property type="component" value="Unassembled WGS sequence"/>
</dbReference>
<dbReference type="AlphaFoldDB" id="A0A4S4K9E4"/>
<sequence>PTCPTQRTEIIIVYFLASMKHSLTLSSNFHYPIPKSNILRLKCGTLLTNALQPLVLLRLRIVYYLSNSIVLGVRNITARLANRAHHL</sequence>
<organism evidence="1 2">
    <name type="scientific">Hermanssonia centrifuga</name>
    <dbReference type="NCBI Taxonomy" id="98765"/>
    <lineage>
        <taxon>Eukaryota</taxon>
        <taxon>Fungi</taxon>
        <taxon>Dikarya</taxon>
        <taxon>Basidiomycota</taxon>
        <taxon>Agaricomycotina</taxon>
        <taxon>Agaricomycetes</taxon>
        <taxon>Polyporales</taxon>
        <taxon>Meruliaceae</taxon>
        <taxon>Hermanssonia</taxon>
    </lineage>
</organism>
<reference evidence="1 2" key="1">
    <citation type="submission" date="2019-02" db="EMBL/GenBank/DDBJ databases">
        <title>Genome sequencing of the rare red list fungi Phlebia centrifuga.</title>
        <authorList>
            <person name="Buettner E."/>
            <person name="Kellner H."/>
        </authorList>
    </citation>
    <scope>NUCLEOTIDE SEQUENCE [LARGE SCALE GENOMIC DNA]</scope>
    <source>
        <strain evidence="1 2">DSM 108282</strain>
    </source>
</reference>
<gene>
    <name evidence="1" type="ORF">EW026_g6956</name>
</gene>
<proteinExistence type="predicted"/>
<comment type="caution">
    <text evidence="1">The sequence shown here is derived from an EMBL/GenBank/DDBJ whole genome shotgun (WGS) entry which is preliminary data.</text>
</comment>
<dbReference type="EMBL" id="SGPJ01000433">
    <property type="protein sequence ID" value="THG94534.1"/>
    <property type="molecule type" value="Genomic_DNA"/>
</dbReference>
<protein>
    <submittedName>
        <fullName evidence="1">Uncharacterized protein</fullName>
    </submittedName>
</protein>
<accession>A0A4S4K9E4</accession>
<keyword evidence="2" id="KW-1185">Reference proteome</keyword>
<feature type="non-terminal residue" evidence="1">
    <location>
        <position position="1"/>
    </location>
</feature>